<dbReference type="AlphaFoldDB" id="A0A178TED0"/>
<accession>A0A178TED0</accession>
<evidence type="ECO:0008006" key="3">
    <source>
        <dbReference type="Google" id="ProtNLM"/>
    </source>
</evidence>
<sequence length="151" mass="17793">MRQLLVMILFFFIIGCAHEPKEQKQSLQNENITNVSHDGSASRSDQWHAKKAVDMLKARRDVKDAVAVEANGRLLVAYQVKHMQRFRMKDIEKDIERMLNDTFDKQVIASRDLKIFWETKALKEKLETKHMSEKEIEKKMMTIQKLSEEQT</sequence>
<reference evidence="1 2" key="1">
    <citation type="submission" date="2016-03" db="EMBL/GenBank/DDBJ databases">
        <title>Spore heat resistance.</title>
        <authorList>
            <person name="Boekhorst J."/>
            <person name="Berendsen E.M."/>
            <person name="Wells-Bennik M.H."/>
            <person name="Kuipers O.P."/>
        </authorList>
    </citation>
    <scope>NUCLEOTIDE SEQUENCE [LARGE SCALE GENOMIC DNA]</scope>
    <source>
        <strain evidence="1 2">AF16</strain>
    </source>
</reference>
<dbReference type="PROSITE" id="PS51257">
    <property type="entry name" value="PROKAR_LIPOPROTEIN"/>
    <property type="match status" value="1"/>
</dbReference>
<comment type="caution">
    <text evidence="1">The sequence shown here is derived from an EMBL/GenBank/DDBJ whole genome shotgun (WGS) entry which is preliminary data.</text>
</comment>
<dbReference type="EMBL" id="LUCQ01000081">
    <property type="protein sequence ID" value="OAO79775.1"/>
    <property type="molecule type" value="Genomic_DNA"/>
</dbReference>
<organism evidence="1 2">
    <name type="scientific">Anoxybacillus flavithermus</name>
    <dbReference type="NCBI Taxonomy" id="33934"/>
    <lineage>
        <taxon>Bacteria</taxon>
        <taxon>Bacillati</taxon>
        <taxon>Bacillota</taxon>
        <taxon>Bacilli</taxon>
        <taxon>Bacillales</taxon>
        <taxon>Anoxybacillaceae</taxon>
        <taxon>Anoxybacillus</taxon>
    </lineage>
</organism>
<protein>
    <recommendedName>
        <fullName evidence="3">Sporulation protein</fullName>
    </recommendedName>
</protein>
<dbReference type="Pfam" id="PF09580">
    <property type="entry name" value="Spore_YhcN_YlaJ"/>
    <property type="match status" value="1"/>
</dbReference>
<keyword evidence="2" id="KW-1185">Reference proteome</keyword>
<dbReference type="Proteomes" id="UP000078336">
    <property type="component" value="Unassembled WGS sequence"/>
</dbReference>
<dbReference type="OrthoDB" id="2969307at2"/>
<proteinExistence type="predicted"/>
<dbReference type="PATRIC" id="fig|33934.7.peg.2083"/>
<dbReference type="InterPro" id="IPR019076">
    <property type="entry name" value="Spore_lipoprot_YhcN/YlaJ-like"/>
</dbReference>
<evidence type="ECO:0000313" key="2">
    <source>
        <dbReference type="Proteomes" id="UP000078336"/>
    </source>
</evidence>
<dbReference type="RefSeq" id="WP_064214210.1">
    <property type="nucleotide sequence ID" value="NZ_JABJUV010000056.1"/>
</dbReference>
<gene>
    <name evidence="1" type="ORF">TAF16_1387</name>
</gene>
<evidence type="ECO:0000313" key="1">
    <source>
        <dbReference type="EMBL" id="OAO79775.1"/>
    </source>
</evidence>
<name>A0A178TED0_9BACL</name>